<dbReference type="Proteomes" id="UP001274321">
    <property type="component" value="Unassembled WGS sequence"/>
</dbReference>
<evidence type="ECO:0000256" key="11">
    <source>
        <dbReference type="ARBA" id="ARBA00023136"/>
    </source>
</evidence>
<dbReference type="InterPro" id="IPR004771">
    <property type="entry name" value="K/H_exchanger"/>
</dbReference>
<dbReference type="PROSITE" id="PS51201">
    <property type="entry name" value="RCK_N"/>
    <property type="match status" value="1"/>
</dbReference>
<keyword evidence="3" id="KW-0813">Transport</keyword>
<dbReference type="InterPro" id="IPR036291">
    <property type="entry name" value="NAD(P)-bd_dom_sf"/>
</dbReference>
<name>A0ABU4RPW2_9HYPH</name>
<feature type="transmembrane region" description="Helical" evidence="12">
    <location>
        <begin position="331"/>
        <end position="350"/>
    </location>
</feature>
<evidence type="ECO:0000256" key="3">
    <source>
        <dbReference type="ARBA" id="ARBA00022448"/>
    </source>
</evidence>
<dbReference type="Gene3D" id="1.20.1530.20">
    <property type="match status" value="1"/>
</dbReference>
<dbReference type="NCBIfam" id="TIGR00932">
    <property type="entry name" value="2a37"/>
    <property type="match status" value="1"/>
</dbReference>
<feature type="transmembrane region" description="Helical" evidence="12">
    <location>
        <begin position="151"/>
        <end position="172"/>
    </location>
</feature>
<feature type="transmembrane region" description="Helical" evidence="12">
    <location>
        <begin position="271"/>
        <end position="289"/>
    </location>
</feature>
<feature type="transmembrane region" description="Helical" evidence="12">
    <location>
        <begin position="227"/>
        <end position="251"/>
    </location>
</feature>
<gene>
    <name evidence="14" type="ORF">SCD90_12495</name>
</gene>
<feature type="transmembrane region" description="Helical" evidence="12">
    <location>
        <begin position="32"/>
        <end position="51"/>
    </location>
</feature>
<feature type="transmembrane region" description="Helical" evidence="12">
    <location>
        <begin position="6"/>
        <end position="25"/>
    </location>
</feature>
<proteinExistence type="inferred from homology"/>
<dbReference type="Pfam" id="PF00999">
    <property type="entry name" value="Na_H_Exchanger"/>
    <property type="match status" value="1"/>
</dbReference>
<dbReference type="InterPro" id="IPR006036">
    <property type="entry name" value="K_uptake_TrkA"/>
</dbReference>
<feature type="transmembrane region" description="Helical" evidence="12">
    <location>
        <begin position="184"/>
        <end position="206"/>
    </location>
</feature>
<dbReference type="SUPFAM" id="SSF51735">
    <property type="entry name" value="NAD(P)-binding Rossmann-fold domains"/>
    <property type="match status" value="1"/>
</dbReference>
<evidence type="ECO:0000256" key="4">
    <source>
        <dbReference type="ARBA" id="ARBA00022449"/>
    </source>
</evidence>
<dbReference type="Gene3D" id="3.40.50.720">
    <property type="entry name" value="NAD(P)-binding Rossmann-like Domain"/>
    <property type="match status" value="1"/>
</dbReference>
<evidence type="ECO:0000313" key="14">
    <source>
        <dbReference type="EMBL" id="MDX6806885.1"/>
    </source>
</evidence>
<feature type="transmembrane region" description="Helical" evidence="12">
    <location>
        <begin position="296"/>
        <end position="319"/>
    </location>
</feature>
<evidence type="ECO:0000256" key="7">
    <source>
        <dbReference type="ARBA" id="ARBA00022692"/>
    </source>
</evidence>
<keyword evidence="5" id="KW-1003">Cell membrane</keyword>
<reference evidence="14 15" key="1">
    <citation type="submission" date="2023-11" db="EMBL/GenBank/DDBJ databases">
        <authorList>
            <person name="Bao R."/>
        </authorList>
    </citation>
    <scope>NUCLEOTIDE SEQUENCE [LARGE SCALE GENOMIC DNA]</scope>
    <source>
        <strain evidence="14 15">PJ23</strain>
    </source>
</reference>
<evidence type="ECO:0000256" key="5">
    <source>
        <dbReference type="ARBA" id="ARBA00022475"/>
    </source>
</evidence>
<keyword evidence="15" id="KW-1185">Reference proteome</keyword>
<keyword evidence="8" id="KW-0630">Potassium</keyword>
<dbReference type="InterPro" id="IPR006153">
    <property type="entry name" value="Cation/H_exchanger_TM"/>
</dbReference>
<evidence type="ECO:0000256" key="12">
    <source>
        <dbReference type="SAM" id="Phobius"/>
    </source>
</evidence>
<comment type="subcellular location">
    <subcellularLocation>
        <location evidence="1">Membrane</location>
        <topology evidence="1">Multi-pass membrane protein</topology>
    </subcellularLocation>
</comment>
<feature type="transmembrane region" description="Helical" evidence="12">
    <location>
        <begin position="362"/>
        <end position="381"/>
    </location>
</feature>
<keyword evidence="11 12" id="KW-0472">Membrane</keyword>
<feature type="transmembrane region" description="Helical" evidence="12">
    <location>
        <begin position="116"/>
        <end position="136"/>
    </location>
</feature>
<comment type="similarity">
    <text evidence="2">Belongs to the monovalent cation:proton antiporter 2 (CPA2) transporter (TC 2.A.37) family.</text>
</comment>
<evidence type="ECO:0000256" key="9">
    <source>
        <dbReference type="ARBA" id="ARBA00022989"/>
    </source>
</evidence>
<evidence type="ECO:0000256" key="6">
    <source>
        <dbReference type="ARBA" id="ARBA00022538"/>
    </source>
</evidence>
<dbReference type="InterPro" id="IPR038770">
    <property type="entry name" value="Na+/solute_symporter_sf"/>
</dbReference>
<dbReference type="PRINTS" id="PR00335">
    <property type="entry name" value="KUPTAKETRKA"/>
</dbReference>
<keyword evidence="6" id="KW-0633">Potassium transport</keyword>
<evidence type="ECO:0000256" key="8">
    <source>
        <dbReference type="ARBA" id="ARBA00022958"/>
    </source>
</evidence>
<evidence type="ECO:0000256" key="10">
    <source>
        <dbReference type="ARBA" id="ARBA00023065"/>
    </source>
</evidence>
<dbReference type="PANTHER" id="PTHR46157">
    <property type="entry name" value="K(+) EFFLUX ANTIPORTER 3, CHLOROPLASTIC"/>
    <property type="match status" value="1"/>
</dbReference>
<evidence type="ECO:0000256" key="2">
    <source>
        <dbReference type="ARBA" id="ARBA00005551"/>
    </source>
</evidence>
<dbReference type="EMBL" id="JAXAFJ010000007">
    <property type="protein sequence ID" value="MDX6806885.1"/>
    <property type="molecule type" value="Genomic_DNA"/>
</dbReference>
<comment type="caution">
    <text evidence="14">The sequence shown here is derived from an EMBL/GenBank/DDBJ whole genome shotgun (WGS) entry which is preliminary data.</text>
</comment>
<keyword evidence="9 12" id="KW-1133">Transmembrane helix</keyword>
<feature type="domain" description="RCK N-terminal" evidence="13">
    <location>
        <begin position="407"/>
        <end position="523"/>
    </location>
</feature>
<keyword evidence="7 12" id="KW-0812">Transmembrane</keyword>
<evidence type="ECO:0000256" key="1">
    <source>
        <dbReference type="ARBA" id="ARBA00004141"/>
    </source>
</evidence>
<keyword evidence="4" id="KW-0050">Antiport</keyword>
<dbReference type="RefSeq" id="WP_319845007.1">
    <property type="nucleotide sequence ID" value="NZ_JAXAFJ010000007.1"/>
</dbReference>
<sequence length="614" mass="64918">MEHTSGVPFQILVFLLAAVLAPPLFNRIGLGAIVGYLFAGVLLGPAGMSFFEDAEGTMRFAELGVVLLLFLIGLELELSRLLEMRRDILLFGGAQLVVTTSVLSACAWLLGVPPVAAVIAGFALSLSSTAVASRILDERGHLTRPYGQRTFSVLLAQDLAIVPAFALLPALAAQGHGTADPSSIAFRVVAALLILAGIVLAGRYLIDPVLRFIVRHGGPEVMIAATLLLVFGAAALSAVAGLSMALGAFLAGLLLAESSYRHALEINVAPFRSLLLALFFMGVGMSLDVGVVSRHWVLLLAALMALTLVKIAIDALLALRLGSGLPDAARIATLLTPTSEFAFVILPLAAGAGLMTSDMGQVVLALGVLSMMAGPPLISAGEAIARRLKRSDGGDGLDRAEDLDGSGRTALVIGFGRFGQTAAQFLLSEGVETILIDRNVDGIRLAGRYGFKVYYGDGARLDVLRAAGAADAQIILVCVESPALSLKIVDLVRREFPLAKVLVRSFDRSHSLALMERNVDFEVREMWESSVLFGHAALRALGYPEDRVEQVEQDIRRRDLARLELQRAEGVDAGGDLLHQRFQQAEPLVRIDAEPVALNAGAARALAGGNAPLP</sequence>
<protein>
    <submittedName>
        <fullName evidence="14">Monovalent cation:proton antiporter-2 (CPA2) family protein</fullName>
    </submittedName>
</protein>
<dbReference type="Pfam" id="PF02254">
    <property type="entry name" value="TrkA_N"/>
    <property type="match status" value="1"/>
</dbReference>
<organism evidence="14 15">
    <name type="scientific">Terrihabitans rhizophilus</name>
    <dbReference type="NCBI Taxonomy" id="3092662"/>
    <lineage>
        <taxon>Bacteria</taxon>
        <taxon>Pseudomonadati</taxon>
        <taxon>Pseudomonadota</taxon>
        <taxon>Alphaproteobacteria</taxon>
        <taxon>Hyphomicrobiales</taxon>
        <taxon>Terrihabitans</taxon>
    </lineage>
</organism>
<keyword evidence="10" id="KW-0406">Ion transport</keyword>
<feature type="transmembrane region" description="Helical" evidence="12">
    <location>
        <begin position="88"/>
        <end position="110"/>
    </location>
</feature>
<evidence type="ECO:0000259" key="13">
    <source>
        <dbReference type="PROSITE" id="PS51201"/>
    </source>
</evidence>
<feature type="transmembrane region" description="Helical" evidence="12">
    <location>
        <begin position="57"/>
        <end position="76"/>
    </location>
</feature>
<dbReference type="PANTHER" id="PTHR46157:SF8">
    <property type="entry name" value="GLUTATHIONE-REGULATED POTASSIUM-EFFLUX SYSTEM PROTEIN"/>
    <property type="match status" value="1"/>
</dbReference>
<evidence type="ECO:0000313" key="15">
    <source>
        <dbReference type="Proteomes" id="UP001274321"/>
    </source>
</evidence>
<accession>A0ABU4RPW2</accession>
<dbReference type="InterPro" id="IPR003148">
    <property type="entry name" value="RCK_N"/>
</dbReference>